<dbReference type="Proteomes" id="UP000007590">
    <property type="component" value="Chromosome"/>
</dbReference>
<sequence length="107" mass="12222">MKKLVTNDTLTEFTPELLNHFKANGYKSIQEQLIFHSKWASSIPDNDHEDNCTYLLTPSLNDKEGTHGPNKNSWYGNCIKLYSIDSTEVEQMAHGVNGLVYQINYPD</sequence>
<evidence type="ECO:0000313" key="2">
    <source>
        <dbReference type="Proteomes" id="UP000007590"/>
    </source>
</evidence>
<organism evidence="1 2">
    <name type="scientific">Solitalea canadensis (strain ATCC 29591 / DSM 3403 / JCM 21819 / LMG 8368 / NBRC 15130 / NCIMB 12057 / USAM 9D)</name>
    <name type="common">Flexibacter canadensis</name>
    <dbReference type="NCBI Taxonomy" id="929556"/>
    <lineage>
        <taxon>Bacteria</taxon>
        <taxon>Pseudomonadati</taxon>
        <taxon>Bacteroidota</taxon>
        <taxon>Sphingobacteriia</taxon>
        <taxon>Sphingobacteriales</taxon>
        <taxon>Sphingobacteriaceae</taxon>
        <taxon>Solitalea</taxon>
    </lineage>
</organism>
<proteinExistence type="predicted"/>
<dbReference type="KEGG" id="scn:Solca_1835"/>
<keyword evidence="2" id="KW-1185">Reference proteome</keyword>
<protein>
    <submittedName>
        <fullName evidence="1">Uncharacterized protein</fullName>
    </submittedName>
</protein>
<dbReference type="EMBL" id="CP003349">
    <property type="protein sequence ID" value="AFD06896.1"/>
    <property type="molecule type" value="Genomic_DNA"/>
</dbReference>
<reference evidence="1" key="1">
    <citation type="submission" date="2012-02" db="EMBL/GenBank/DDBJ databases">
        <title>The complete genome of Solitalea canadensis DSM 3403.</title>
        <authorList>
            <consortium name="US DOE Joint Genome Institute (JGI-PGF)"/>
            <person name="Lucas S."/>
            <person name="Copeland A."/>
            <person name="Lapidus A."/>
            <person name="Glavina del Rio T."/>
            <person name="Dalin E."/>
            <person name="Tice H."/>
            <person name="Bruce D."/>
            <person name="Goodwin L."/>
            <person name="Pitluck S."/>
            <person name="Peters L."/>
            <person name="Ovchinnikova G."/>
            <person name="Lu M."/>
            <person name="Kyrpides N."/>
            <person name="Mavromatis K."/>
            <person name="Ivanova N."/>
            <person name="Brettin T."/>
            <person name="Detter J.C."/>
            <person name="Han C."/>
            <person name="Larimer F."/>
            <person name="Land M."/>
            <person name="Hauser L."/>
            <person name="Markowitz V."/>
            <person name="Cheng J.-F."/>
            <person name="Hugenholtz P."/>
            <person name="Woyke T."/>
            <person name="Wu D."/>
            <person name="Spring S."/>
            <person name="Schroeder M."/>
            <person name="Kopitz M."/>
            <person name="Brambilla E."/>
            <person name="Klenk H.-P."/>
            <person name="Eisen J.A."/>
        </authorList>
    </citation>
    <scope>NUCLEOTIDE SEQUENCE</scope>
    <source>
        <strain evidence="1">DSM 3403</strain>
    </source>
</reference>
<accession>H8KVZ3</accession>
<dbReference type="HOGENOM" id="CLU_2208319_0_0_10"/>
<evidence type="ECO:0000313" key="1">
    <source>
        <dbReference type="EMBL" id="AFD06896.1"/>
    </source>
</evidence>
<name>H8KVZ3_SOLCM</name>
<gene>
    <name evidence="1" type="ordered locus">Solca_1835</name>
</gene>
<dbReference type="RefSeq" id="WP_014680123.1">
    <property type="nucleotide sequence ID" value="NC_017770.1"/>
</dbReference>
<dbReference type="AlphaFoldDB" id="H8KVZ3"/>